<dbReference type="OrthoDB" id="1470350at2759"/>
<evidence type="ECO:0000313" key="8">
    <source>
        <dbReference type="EMBL" id="TFK96556.1"/>
    </source>
</evidence>
<dbReference type="SUPFAM" id="SSF48264">
    <property type="entry name" value="Cytochrome P450"/>
    <property type="match status" value="1"/>
</dbReference>
<dbReference type="GO" id="GO:0004497">
    <property type="term" value="F:monooxygenase activity"/>
    <property type="evidence" value="ECO:0007669"/>
    <property type="project" value="UniProtKB-KW"/>
</dbReference>
<gene>
    <name evidence="8" type="ORF">BDV98DRAFT_597463</name>
</gene>
<dbReference type="InterPro" id="IPR001128">
    <property type="entry name" value="Cyt_P450"/>
</dbReference>
<dbReference type="InterPro" id="IPR002401">
    <property type="entry name" value="Cyt_P450_E_grp-I"/>
</dbReference>
<dbReference type="Gene3D" id="1.10.630.10">
    <property type="entry name" value="Cytochrome P450"/>
    <property type="match status" value="1"/>
</dbReference>
<sequence>MIKVRLDEGYAVDFQDAMSRFTLDSATEFLFGFSVHSMSTGIPYPHNAPDHLKFPPNVNGFGNPGTDAFAKAFLEAQFRISQRIRNGWVWPVNDVFRDQTTESMEVVNRFVEPIVKEAVKKNGRNFGAAKVDGKGGATMDLPAKEREVGEDETLLDHLHPLKEETTNILIAGRDTTMATLTFMFFFLGRYPHILQRLREEIFACIGPTRAPTYDDIKEMRFLRAIINETLRLFPAVPFNIRETVEETVWPAVQPGQQPCYIPAQTQIAYSVFVMHKRKDLWGPDGVLFLVPFAAPKQLSSF</sequence>
<dbReference type="Proteomes" id="UP000305067">
    <property type="component" value="Unassembled WGS sequence"/>
</dbReference>
<evidence type="ECO:0000256" key="4">
    <source>
        <dbReference type="ARBA" id="ARBA00022723"/>
    </source>
</evidence>
<evidence type="ECO:0000256" key="7">
    <source>
        <dbReference type="ARBA" id="ARBA00023033"/>
    </source>
</evidence>
<dbReference type="InterPro" id="IPR047146">
    <property type="entry name" value="Cyt_P450_E_CYP52_fungi"/>
</dbReference>
<protein>
    <submittedName>
        <fullName evidence="8">Cytochrome P450</fullName>
    </submittedName>
</protein>
<keyword evidence="5" id="KW-0560">Oxidoreductase</keyword>
<evidence type="ECO:0000256" key="1">
    <source>
        <dbReference type="ARBA" id="ARBA00001971"/>
    </source>
</evidence>
<dbReference type="EMBL" id="ML178858">
    <property type="protein sequence ID" value="TFK96556.1"/>
    <property type="molecule type" value="Genomic_DNA"/>
</dbReference>
<accession>A0A5C3Q4V3</accession>
<name>A0A5C3Q4V3_9AGAR</name>
<dbReference type="STRING" id="1884261.A0A5C3Q4V3"/>
<keyword evidence="3" id="KW-0349">Heme</keyword>
<dbReference type="PANTHER" id="PTHR24287">
    <property type="entry name" value="P450, PUTATIVE (EUROFUNG)-RELATED"/>
    <property type="match status" value="1"/>
</dbReference>
<dbReference type="AlphaFoldDB" id="A0A5C3Q4V3"/>
<proteinExistence type="inferred from homology"/>
<evidence type="ECO:0000313" key="9">
    <source>
        <dbReference type="Proteomes" id="UP000305067"/>
    </source>
</evidence>
<dbReference type="GO" id="GO:0020037">
    <property type="term" value="F:heme binding"/>
    <property type="evidence" value="ECO:0007669"/>
    <property type="project" value="InterPro"/>
</dbReference>
<reference evidence="8 9" key="1">
    <citation type="journal article" date="2019" name="Nat. Ecol. Evol.">
        <title>Megaphylogeny resolves global patterns of mushroom evolution.</title>
        <authorList>
            <person name="Varga T."/>
            <person name="Krizsan K."/>
            <person name="Foldi C."/>
            <person name="Dima B."/>
            <person name="Sanchez-Garcia M."/>
            <person name="Sanchez-Ramirez S."/>
            <person name="Szollosi G.J."/>
            <person name="Szarkandi J.G."/>
            <person name="Papp V."/>
            <person name="Albert L."/>
            <person name="Andreopoulos W."/>
            <person name="Angelini C."/>
            <person name="Antonin V."/>
            <person name="Barry K.W."/>
            <person name="Bougher N.L."/>
            <person name="Buchanan P."/>
            <person name="Buyck B."/>
            <person name="Bense V."/>
            <person name="Catcheside P."/>
            <person name="Chovatia M."/>
            <person name="Cooper J."/>
            <person name="Damon W."/>
            <person name="Desjardin D."/>
            <person name="Finy P."/>
            <person name="Geml J."/>
            <person name="Haridas S."/>
            <person name="Hughes K."/>
            <person name="Justo A."/>
            <person name="Karasinski D."/>
            <person name="Kautmanova I."/>
            <person name="Kiss B."/>
            <person name="Kocsube S."/>
            <person name="Kotiranta H."/>
            <person name="LaButti K.M."/>
            <person name="Lechner B.E."/>
            <person name="Liimatainen K."/>
            <person name="Lipzen A."/>
            <person name="Lukacs Z."/>
            <person name="Mihaltcheva S."/>
            <person name="Morgado L.N."/>
            <person name="Niskanen T."/>
            <person name="Noordeloos M.E."/>
            <person name="Ohm R.A."/>
            <person name="Ortiz-Santana B."/>
            <person name="Ovrebo C."/>
            <person name="Racz N."/>
            <person name="Riley R."/>
            <person name="Savchenko A."/>
            <person name="Shiryaev A."/>
            <person name="Soop K."/>
            <person name="Spirin V."/>
            <person name="Szebenyi C."/>
            <person name="Tomsovsky M."/>
            <person name="Tulloss R.E."/>
            <person name="Uehling J."/>
            <person name="Grigoriev I.V."/>
            <person name="Vagvolgyi C."/>
            <person name="Papp T."/>
            <person name="Martin F.M."/>
            <person name="Miettinen O."/>
            <person name="Hibbett D.S."/>
            <person name="Nagy L.G."/>
        </authorList>
    </citation>
    <scope>NUCLEOTIDE SEQUENCE [LARGE SCALE GENOMIC DNA]</scope>
    <source>
        <strain evidence="8 9">CBS 309.79</strain>
    </source>
</reference>
<dbReference type="GO" id="GO:0005506">
    <property type="term" value="F:iron ion binding"/>
    <property type="evidence" value="ECO:0007669"/>
    <property type="project" value="InterPro"/>
</dbReference>
<comment type="cofactor">
    <cofactor evidence="1">
        <name>heme</name>
        <dbReference type="ChEBI" id="CHEBI:30413"/>
    </cofactor>
</comment>
<dbReference type="InterPro" id="IPR036396">
    <property type="entry name" value="Cyt_P450_sf"/>
</dbReference>
<evidence type="ECO:0000256" key="6">
    <source>
        <dbReference type="ARBA" id="ARBA00023004"/>
    </source>
</evidence>
<dbReference type="PRINTS" id="PR00385">
    <property type="entry name" value="P450"/>
</dbReference>
<keyword evidence="4" id="KW-0479">Metal-binding</keyword>
<keyword evidence="6" id="KW-0408">Iron</keyword>
<comment type="similarity">
    <text evidence="2">Belongs to the cytochrome P450 family.</text>
</comment>
<dbReference type="Pfam" id="PF00067">
    <property type="entry name" value="p450"/>
    <property type="match status" value="1"/>
</dbReference>
<keyword evidence="7" id="KW-0503">Monooxygenase</keyword>
<evidence type="ECO:0000256" key="3">
    <source>
        <dbReference type="ARBA" id="ARBA00022617"/>
    </source>
</evidence>
<evidence type="ECO:0000256" key="2">
    <source>
        <dbReference type="ARBA" id="ARBA00010617"/>
    </source>
</evidence>
<dbReference type="PANTHER" id="PTHR24287:SF1">
    <property type="entry name" value="P450, PUTATIVE (EUROFUNG)-RELATED"/>
    <property type="match status" value="1"/>
</dbReference>
<evidence type="ECO:0000256" key="5">
    <source>
        <dbReference type="ARBA" id="ARBA00023002"/>
    </source>
</evidence>
<keyword evidence="9" id="KW-1185">Reference proteome</keyword>
<dbReference type="PRINTS" id="PR00463">
    <property type="entry name" value="EP450I"/>
</dbReference>
<organism evidence="8 9">
    <name type="scientific">Pterulicium gracile</name>
    <dbReference type="NCBI Taxonomy" id="1884261"/>
    <lineage>
        <taxon>Eukaryota</taxon>
        <taxon>Fungi</taxon>
        <taxon>Dikarya</taxon>
        <taxon>Basidiomycota</taxon>
        <taxon>Agaricomycotina</taxon>
        <taxon>Agaricomycetes</taxon>
        <taxon>Agaricomycetidae</taxon>
        <taxon>Agaricales</taxon>
        <taxon>Pleurotineae</taxon>
        <taxon>Pterulaceae</taxon>
        <taxon>Pterulicium</taxon>
    </lineage>
</organism>
<dbReference type="GO" id="GO:0016705">
    <property type="term" value="F:oxidoreductase activity, acting on paired donors, with incorporation or reduction of molecular oxygen"/>
    <property type="evidence" value="ECO:0007669"/>
    <property type="project" value="InterPro"/>
</dbReference>